<dbReference type="Pfam" id="PF00190">
    <property type="entry name" value="Cupin_1"/>
    <property type="match status" value="1"/>
</dbReference>
<evidence type="ECO:0000256" key="4">
    <source>
        <dbReference type="ARBA" id="ARBA00022525"/>
    </source>
</evidence>
<comment type="caution">
    <text evidence="10">The sequence shown here is derived from an EMBL/GenBank/DDBJ whole genome shotgun (WGS) entry which is preliminary data.</text>
</comment>
<evidence type="ECO:0000256" key="2">
    <source>
        <dbReference type="ARBA" id="ARBA00007456"/>
    </source>
</evidence>
<keyword evidence="6 7" id="KW-0464">Manganese</keyword>
<comment type="similarity">
    <text evidence="2 8">Belongs to the germin family.</text>
</comment>
<feature type="signal peptide" evidence="8">
    <location>
        <begin position="1"/>
        <end position="29"/>
    </location>
</feature>
<dbReference type="PRINTS" id="PR00325">
    <property type="entry name" value="GERMIN"/>
</dbReference>
<evidence type="ECO:0000256" key="3">
    <source>
        <dbReference type="ARBA" id="ARBA00022523"/>
    </source>
</evidence>
<evidence type="ECO:0000259" key="9">
    <source>
        <dbReference type="Pfam" id="PF00190"/>
    </source>
</evidence>
<protein>
    <recommendedName>
        <fullName evidence="8">Germin-like protein</fullName>
    </recommendedName>
</protein>
<dbReference type="Proteomes" id="UP001604336">
    <property type="component" value="Unassembled WGS sequence"/>
</dbReference>
<name>A0ABD1SCJ4_9LAMI</name>
<dbReference type="Gene3D" id="2.60.120.10">
    <property type="entry name" value="Jelly Rolls"/>
    <property type="match status" value="1"/>
</dbReference>
<feature type="chain" id="PRO_5044533907" description="Germin-like protein" evidence="8">
    <location>
        <begin position="30"/>
        <end position="105"/>
    </location>
</feature>
<dbReference type="GO" id="GO:0030145">
    <property type="term" value="F:manganese ion binding"/>
    <property type="evidence" value="ECO:0007669"/>
    <property type="project" value="UniProtKB-UniRule"/>
</dbReference>
<proteinExistence type="inferred from homology"/>
<evidence type="ECO:0000256" key="6">
    <source>
        <dbReference type="ARBA" id="ARBA00023211"/>
    </source>
</evidence>
<dbReference type="PANTHER" id="PTHR31238">
    <property type="entry name" value="GERMIN-LIKE PROTEIN SUBFAMILY 3 MEMBER 3"/>
    <property type="match status" value="1"/>
</dbReference>
<dbReference type="InterPro" id="IPR006045">
    <property type="entry name" value="Cupin_1"/>
</dbReference>
<comment type="subcellular location">
    <subcellularLocation>
        <location evidence="1 8">Secreted</location>
        <location evidence="1 8">Extracellular space</location>
        <location evidence="1 8">Apoplast</location>
    </subcellularLocation>
</comment>
<dbReference type="InterPro" id="IPR011051">
    <property type="entry name" value="RmlC_Cupin_sf"/>
</dbReference>
<sequence>MHPMASSFPWATKVLVVVKGTLFVGFVTSNPTDPNVKNKLFTKIVYPGNDFVFPEGLIHFQFNVGKTDAFVFAGLSCQNPGLITIANEVFGSDPPITLYVLTKAF</sequence>
<keyword evidence="3 8" id="KW-0052">Apoplast</keyword>
<feature type="binding site" evidence="7">
    <location>
        <position position="59"/>
    </location>
    <ligand>
        <name>Mn(2+)</name>
        <dbReference type="ChEBI" id="CHEBI:29035"/>
    </ligand>
</feature>
<keyword evidence="8" id="KW-0732">Signal</keyword>
<keyword evidence="11" id="KW-1185">Reference proteome</keyword>
<evidence type="ECO:0000313" key="11">
    <source>
        <dbReference type="Proteomes" id="UP001604336"/>
    </source>
</evidence>
<feature type="domain" description="Cupin type-1" evidence="9">
    <location>
        <begin position="8"/>
        <end position="105"/>
    </location>
</feature>
<gene>
    <name evidence="10" type="ORF">Adt_24034</name>
</gene>
<keyword evidence="5 7" id="KW-0479">Metal-binding</keyword>
<evidence type="ECO:0000256" key="7">
    <source>
        <dbReference type="PIRSR" id="PIRSR601929-2"/>
    </source>
</evidence>
<evidence type="ECO:0000256" key="5">
    <source>
        <dbReference type="ARBA" id="ARBA00022723"/>
    </source>
</evidence>
<dbReference type="InterPro" id="IPR001929">
    <property type="entry name" value="Germin"/>
</dbReference>
<evidence type="ECO:0000256" key="8">
    <source>
        <dbReference type="RuleBase" id="RU366015"/>
    </source>
</evidence>
<reference evidence="11" key="1">
    <citation type="submission" date="2024-07" db="EMBL/GenBank/DDBJ databases">
        <title>Two chromosome-level genome assemblies of Korean endemic species Abeliophyllum distichum and Forsythia ovata (Oleaceae).</title>
        <authorList>
            <person name="Jang H."/>
        </authorList>
    </citation>
    <scope>NUCLEOTIDE SEQUENCE [LARGE SCALE GENOMIC DNA]</scope>
</reference>
<accession>A0ABD1SCJ4</accession>
<dbReference type="GO" id="GO:0048046">
    <property type="term" value="C:apoplast"/>
    <property type="evidence" value="ECO:0007669"/>
    <property type="project" value="UniProtKB-SubCell"/>
</dbReference>
<dbReference type="SUPFAM" id="SSF51182">
    <property type="entry name" value="RmlC-like cupins"/>
    <property type="match status" value="1"/>
</dbReference>
<organism evidence="10 11">
    <name type="scientific">Abeliophyllum distichum</name>
    <dbReference type="NCBI Taxonomy" id="126358"/>
    <lineage>
        <taxon>Eukaryota</taxon>
        <taxon>Viridiplantae</taxon>
        <taxon>Streptophyta</taxon>
        <taxon>Embryophyta</taxon>
        <taxon>Tracheophyta</taxon>
        <taxon>Spermatophyta</taxon>
        <taxon>Magnoliopsida</taxon>
        <taxon>eudicotyledons</taxon>
        <taxon>Gunneridae</taxon>
        <taxon>Pentapetalae</taxon>
        <taxon>asterids</taxon>
        <taxon>lamiids</taxon>
        <taxon>Lamiales</taxon>
        <taxon>Oleaceae</taxon>
        <taxon>Forsythieae</taxon>
        <taxon>Abeliophyllum</taxon>
    </lineage>
</organism>
<evidence type="ECO:0000256" key="1">
    <source>
        <dbReference type="ARBA" id="ARBA00004271"/>
    </source>
</evidence>
<evidence type="ECO:0000313" key="10">
    <source>
        <dbReference type="EMBL" id="KAL2498484.1"/>
    </source>
</evidence>
<dbReference type="EMBL" id="JBFOLK010000007">
    <property type="protein sequence ID" value="KAL2498484.1"/>
    <property type="molecule type" value="Genomic_DNA"/>
</dbReference>
<dbReference type="AlphaFoldDB" id="A0ABD1SCJ4"/>
<keyword evidence="4 8" id="KW-0964">Secreted</keyword>
<dbReference type="InterPro" id="IPR014710">
    <property type="entry name" value="RmlC-like_jellyroll"/>
</dbReference>